<dbReference type="GO" id="GO:0046570">
    <property type="term" value="F:methylthioribulose 1-phosphate dehydratase activity"/>
    <property type="evidence" value="ECO:0007669"/>
    <property type="project" value="UniProtKB-UniRule"/>
</dbReference>
<evidence type="ECO:0000256" key="3">
    <source>
        <dbReference type="ARBA" id="ARBA00022833"/>
    </source>
</evidence>
<dbReference type="EC" id="5.3.1.23" evidence="9"/>
<dbReference type="InterPro" id="IPR011559">
    <property type="entry name" value="Initiation_fac_2B_a/b/d"/>
</dbReference>
<dbReference type="Gene3D" id="3.40.50.10470">
    <property type="entry name" value="Translation initiation factor eif-2b, domain 2"/>
    <property type="match status" value="1"/>
</dbReference>
<sequence>MERTLAWDGSAVVAVDQCALPHARVTLRLTTPDEVIDAIKRLAIRGAPAIGVAGALGVALSAHLNDGDEDAVRADARRIADARPTAVNLSWAVRRVLERLPEGTKALLDEALLMVDEDVRTNRAMAALAAETVLRLTDRRPLRILTHCNTGSLATVAIGTALGGIKALAESGHVAEVIADETRPLLQGARLTAWELAEAGIPYRLCVDSAGPAAIATGLVDVVMVGADRITANGDVANKIGTYSLAVAAARSGIPFVVVAPESTVDESIPDGSGIVIEQRAAEEVTAFGGSQVALPGTPVFNPAFDVTPNDLVTAIVTERRVIEQRPGAELAEVARGLYRRGWMDGTAGNLSVRQGDRALITASGRSKGELTARDVVLVEATTGALVAGPKPSAETCIHAALYRLFPDCGAVVHAHPPHATAVAALSGPGSVRFTEFEIIKGLGLPDPSSVEVPVFANWVEVPRIAEDIAARLTEQDPPVLLIAHHGVTAWGPTLEVARNRLESLEMLCRLHLLTHGR</sequence>
<keyword evidence="3 8" id="KW-0862">Zinc</keyword>
<evidence type="ECO:0000256" key="8">
    <source>
        <dbReference type="HAMAP-Rule" id="MF_01677"/>
    </source>
</evidence>
<dbReference type="NCBIfam" id="TIGR00512">
    <property type="entry name" value="salvage_mtnA"/>
    <property type="match status" value="1"/>
</dbReference>
<evidence type="ECO:0000256" key="6">
    <source>
        <dbReference type="ARBA" id="ARBA00023239"/>
    </source>
</evidence>
<dbReference type="UniPathway" id="UPA00904">
    <property type="reaction ID" value="UER00874"/>
</dbReference>
<keyword evidence="2 8" id="KW-0479">Metal-binding</keyword>
<feature type="binding site" evidence="9">
    <location>
        <position position="187"/>
    </location>
    <ligand>
        <name>substrate</name>
    </ligand>
</feature>
<comment type="catalytic activity">
    <reaction evidence="7 9">
        <text>5-(methylsulfanyl)-alpha-D-ribose 1-phosphate = 5-(methylsulfanyl)-D-ribulose 1-phosphate</text>
        <dbReference type="Rhea" id="RHEA:19989"/>
        <dbReference type="ChEBI" id="CHEBI:58533"/>
        <dbReference type="ChEBI" id="CHEBI:58548"/>
        <dbReference type="EC" id="5.3.1.23"/>
    </reaction>
</comment>
<dbReference type="NCBIfam" id="NF004326">
    <property type="entry name" value="PRK05720.1"/>
    <property type="match status" value="1"/>
</dbReference>
<dbReference type="InterPro" id="IPR001303">
    <property type="entry name" value="Aldolase_II/adducin_N"/>
</dbReference>
<keyword evidence="6 8" id="KW-0456">Lyase</keyword>
<evidence type="ECO:0000256" key="9">
    <source>
        <dbReference type="HAMAP-Rule" id="MF_01678"/>
    </source>
</evidence>
<feature type="binding site" evidence="8">
    <location>
        <position position="414"/>
    </location>
    <ligand>
        <name>Zn(2+)</name>
        <dbReference type="ChEBI" id="CHEBI:29105"/>
    </ligand>
</feature>
<dbReference type="Pfam" id="PF00596">
    <property type="entry name" value="Aldolase_II"/>
    <property type="match status" value="1"/>
</dbReference>
<dbReference type="HAMAP" id="MF_01678">
    <property type="entry name" value="Salvage_MtnA"/>
    <property type="match status" value="1"/>
</dbReference>
<proteinExistence type="inferred from homology"/>
<comment type="function">
    <text evidence="8">Catalyzes the dehydration of methylthioribulose-1-phosphate (MTRu-1-P) into 2,3-diketo-5-methylthiopentyl-1-phosphate (DK-MTP-1-P).</text>
</comment>
<name>W5WSF5_9PSEU</name>
<dbReference type="InterPro" id="IPR037171">
    <property type="entry name" value="NagB/RpiA_transferase-like"/>
</dbReference>
<dbReference type="SUPFAM" id="SSF53639">
    <property type="entry name" value="AraD/HMP-PK domain-like"/>
    <property type="match status" value="1"/>
</dbReference>
<keyword evidence="1 8" id="KW-0028">Amino-acid biosynthesis</keyword>
<accession>W5WSF5</accession>
<evidence type="ECO:0000256" key="1">
    <source>
        <dbReference type="ARBA" id="ARBA00022605"/>
    </source>
</evidence>
<comment type="function">
    <text evidence="9">Catalyzes the interconversion of methylthioribose-1-phosphate (MTR-1-P) into methylthioribulose-1-phosphate (MTRu-1-P).</text>
</comment>
<reference evidence="11 12" key="1">
    <citation type="journal article" date="2014" name="BMC Genomics">
        <title>Complete genome sequence of producer of the glycopeptide antibiotic Aculeximycin Kutzneria albida DSM 43870T, a representative of minor genus of Pseudonocardiaceae.</title>
        <authorList>
            <person name="Rebets Y."/>
            <person name="Tokovenko B."/>
            <person name="Lushchyk I."/>
            <person name="Ruckert C."/>
            <person name="Zaburannyi N."/>
            <person name="Bechthold A."/>
            <person name="Kalinowski J."/>
            <person name="Luzhetskyy A."/>
        </authorList>
    </citation>
    <scope>NUCLEOTIDE SEQUENCE [LARGE SCALE GENOMIC DNA]</scope>
    <source>
        <strain evidence="11">DSM 43870</strain>
    </source>
</reference>
<keyword evidence="5 9" id="KW-0413">Isomerase</keyword>
<feature type="binding site" evidence="9">
    <location>
        <begin position="45"/>
        <end position="47"/>
    </location>
    <ligand>
        <name>substrate</name>
    </ligand>
</feature>
<dbReference type="GO" id="GO:0019509">
    <property type="term" value="P:L-methionine salvage from methylthioadenosine"/>
    <property type="evidence" value="ECO:0007669"/>
    <property type="project" value="UniProtKB-UniRule"/>
</dbReference>
<dbReference type="NCBIfam" id="TIGR00524">
    <property type="entry name" value="eIF-2B_rel"/>
    <property type="match status" value="1"/>
</dbReference>
<organism evidence="11 12">
    <name type="scientific">Kutzneria albida DSM 43870</name>
    <dbReference type="NCBI Taxonomy" id="1449976"/>
    <lineage>
        <taxon>Bacteria</taxon>
        <taxon>Bacillati</taxon>
        <taxon>Actinomycetota</taxon>
        <taxon>Actinomycetes</taxon>
        <taxon>Pseudonocardiales</taxon>
        <taxon>Pseudonocardiaceae</taxon>
        <taxon>Kutzneria</taxon>
    </lineage>
</organism>
<dbReference type="Gene3D" id="3.40.225.10">
    <property type="entry name" value="Class II aldolase/adducin N-terminal domain"/>
    <property type="match status" value="1"/>
</dbReference>
<comment type="cofactor">
    <cofactor evidence="8">
        <name>Zn(2+)</name>
        <dbReference type="ChEBI" id="CHEBI:29105"/>
    </cofactor>
    <text evidence="8">Binds 1 zinc ion per subunit.</text>
</comment>
<dbReference type="NCBIfam" id="TIGR03328">
    <property type="entry name" value="salvage_mtnB"/>
    <property type="match status" value="1"/>
</dbReference>
<evidence type="ECO:0000313" key="12">
    <source>
        <dbReference type="Proteomes" id="UP000019225"/>
    </source>
</evidence>
<dbReference type="InterPro" id="IPR036409">
    <property type="entry name" value="Aldolase_II/adducin_N_sf"/>
</dbReference>
<feature type="binding site" evidence="8">
    <location>
        <position position="416"/>
    </location>
    <ligand>
        <name>Zn(2+)</name>
        <dbReference type="ChEBI" id="CHEBI:29105"/>
    </ligand>
</feature>
<dbReference type="InterPro" id="IPR042529">
    <property type="entry name" value="IF_2B-like_C"/>
</dbReference>
<evidence type="ECO:0000256" key="7">
    <source>
        <dbReference type="ARBA" id="ARBA00052401"/>
    </source>
</evidence>
<dbReference type="EC" id="4.2.1.109" evidence="8"/>
<dbReference type="HOGENOM" id="CLU_036388_0_0_11"/>
<dbReference type="STRING" id="1449976.KALB_7737"/>
<dbReference type="SUPFAM" id="SSF100950">
    <property type="entry name" value="NagB/RpiA/CoA transferase-like"/>
    <property type="match status" value="1"/>
</dbReference>
<feature type="domain" description="Class II aldolase/adducin N-terminal" evidence="10">
    <location>
        <begin position="329"/>
        <end position="513"/>
    </location>
</feature>
<dbReference type="FunFam" id="3.40.50.10470:FF:000006">
    <property type="entry name" value="Methylthioribose-1-phosphate isomerase"/>
    <property type="match status" value="1"/>
</dbReference>
<keyword evidence="4 8" id="KW-0486">Methionine biosynthesis</keyword>
<comment type="pathway">
    <text evidence="8">Amino-acid biosynthesis; L-methionine biosynthesis via salvage pathway; L-methionine from S-methyl-5-thio-alpha-D-ribose 1-phosphate: step 2/6.</text>
</comment>
<dbReference type="eggNOG" id="COG0235">
    <property type="taxonomic scope" value="Bacteria"/>
</dbReference>
<dbReference type="InterPro" id="IPR017714">
    <property type="entry name" value="MethylthioRu-1-P_deHdtase_MtnB"/>
</dbReference>
<keyword evidence="12" id="KW-1185">Reference proteome</keyword>
<feature type="binding site" evidence="9">
    <location>
        <position position="83"/>
    </location>
    <ligand>
        <name>substrate</name>
    </ligand>
</feature>
<dbReference type="OrthoDB" id="9803436at2"/>
<dbReference type="PATRIC" id="fig|1449976.3.peg.7770"/>
<evidence type="ECO:0000313" key="11">
    <source>
        <dbReference type="EMBL" id="AHI01095.1"/>
    </source>
</evidence>
<dbReference type="Proteomes" id="UP000019225">
    <property type="component" value="Chromosome"/>
</dbReference>
<evidence type="ECO:0000259" key="10">
    <source>
        <dbReference type="SMART" id="SM01007"/>
    </source>
</evidence>
<dbReference type="Gene3D" id="1.20.120.420">
    <property type="entry name" value="translation initiation factor eif-2b, domain 1"/>
    <property type="match status" value="1"/>
</dbReference>
<dbReference type="eggNOG" id="COG0182">
    <property type="taxonomic scope" value="Bacteria"/>
</dbReference>
<evidence type="ECO:0000256" key="5">
    <source>
        <dbReference type="ARBA" id="ARBA00023235"/>
    </source>
</evidence>
<dbReference type="KEGG" id="kal:KALB_7737"/>
<comment type="catalytic activity">
    <reaction evidence="8">
        <text>5-(methylsulfanyl)-D-ribulose 1-phosphate = 5-methylsulfanyl-2,3-dioxopentyl phosphate + H2O</text>
        <dbReference type="Rhea" id="RHEA:15549"/>
        <dbReference type="ChEBI" id="CHEBI:15377"/>
        <dbReference type="ChEBI" id="CHEBI:58548"/>
        <dbReference type="ChEBI" id="CHEBI:58828"/>
        <dbReference type="EC" id="4.2.1.109"/>
    </reaction>
</comment>
<gene>
    <name evidence="9" type="primary">mtnA</name>
    <name evidence="8" type="synonym">mtnB</name>
    <name evidence="11" type="ORF">KALB_7737</name>
</gene>
<dbReference type="InterPro" id="IPR005251">
    <property type="entry name" value="IF-M1Pi"/>
</dbReference>
<dbReference type="PANTHER" id="PTHR43475">
    <property type="entry name" value="METHYLTHIORIBOSE-1-PHOSPHATE ISOMERASE"/>
    <property type="match status" value="1"/>
</dbReference>
<comment type="similarity">
    <text evidence="8">Belongs to the aldolase class II family. MtnB subfamily.</text>
</comment>
<evidence type="ECO:0000256" key="4">
    <source>
        <dbReference type="ARBA" id="ARBA00023167"/>
    </source>
</evidence>
<dbReference type="Pfam" id="PF01008">
    <property type="entry name" value="IF-2B"/>
    <property type="match status" value="1"/>
</dbReference>
<dbReference type="EMBL" id="CP007155">
    <property type="protein sequence ID" value="AHI01095.1"/>
    <property type="molecule type" value="Genomic_DNA"/>
</dbReference>
<feature type="active site" description="Proton donor" evidence="9">
    <location>
        <position position="228"/>
    </location>
</feature>
<evidence type="ECO:0000256" key="2">
    <source>
        <dbReference type="ARBA" id="ARBA00022723"/>
    </source>
</evidence>
<dbReference type="GO" id="GO:0046523">
    <property type="term" value="F:S-methyl-5-thioribose-1-phosphate isomerase activity"/>
    <property type="evidence" value="ECO:0007669"/>
    <property type="project" value="UniProtKB-UniRule"/>
</dbReference>
<feature type="site" description="Transition state stabilizer" evidence="9">
    <location>
        <position position="148"/>
    </location>
</feature>
<protein>
    <recommendedName>
        <fullName evidence="8 9">Multifunctional fusion protein</fullName>
    </recommendedName>
    <domain>
        <recommendedName>
            <fullName evidence="9">Methylthioribose-1-phosphate isomerase</fullName>
            <shortName evidence="9">M1Pi</shortName>
            <shortName evidence="9">MTR-1-P isomerase</shortName>
            <ecNumber evidence="9">5.3.1.23</ecNumber>
        </recommendedName>
        <alternativeName>
            <fullName evidence="9">S-methyl-5-thioribose-1-phosphate isomerase</fullName>
        </alternativeName>
    </domain>
    <domain>
        <recommendedName>
            <fullName evidence="8">Methylthioribulose-1-phosphate dehydratase</fullName>
            <shortName evidence="8">MTRu-1-P dehydratase</shortName>
            <ecNumber evidence="8">4.2.1.109</ecNumber>
        </recommendedName>
    </domain>
</protein>
<comment type="similarity">
    <text evidence="9">Belongs to the EIF-2B alpha/beta/delta subunits family. MtnA subfamily.</text>
</comment>
<dbReference type="InterPro" id="IPR000649">
    <property type="entry name" value="IF-2B-related"/>
</dbReference>
<dbReference type="GO" id="GO:0008270">
    <property type="term" value="F:zinc ion binding"/>
    <property type="evidence" value="ECO:0007669"/>
    <property type="project" value="UniProtKB-UniRule"/>
</dbReference>
<dbReference type="SMART" id="SM01007">
    <property type="entry name" value="Aldolase_II"/>
    <property type="match status" value="1"/>
</dbReference>
<feature type="binding site" evidence="9">
    <location>
        <begin position="238"/>
        <end position="239"/>
    </location>
    <ligand>
        <name>substrate</name>
    </ligand>
</feature>
<dbReference type="FunFam" id="1.20.120.420:FF:000003">
    <property type="entry name" value="Methylthioribose-1-phosphate isomerase"/>
    <property type="match status" value="1"/>
</dbReference>
<comment type="pathway">
    <text evidence="9">Amino-acid biosynthesis; L-methionine biosynthesis via salvage pathway; L-methionine from S-methyl-5-thio-alpha-D-ribose 1-phosphate: step 1/6.</text>
</comment>
<dbReference type="HAMAP" id="MF_01677">
    <property type="entry name" value="Salvage_MtnB"/>
    <property type="match status" value="1"/>
</dbReference>
<dbReference type="InterPro" id="IPR027363">
    <property type="entry name" value="M1Pi_N"/>
</dbReference>
<dbReference type="AlphaFoldDB" id="W5WSF5"/>
<dbReference type="PANTHER" id="PTHR43475:SF1">
    <property type="entry name" value="METHYLTHIORIBOSE-1-PHOSPHATE ISOMERASE"/>
    <property type="match status" value="1"/>
</dbReference>
<dbReference type="GO" id="GO:0005737">
    <property type="term" value="C:cytoplasm"/>
    <property type="evidence" value="ECO:0007669"/>
    <property type="project" value="UniProtKB-UniRule"/>
</dbReference>